<dbReference type="PANTHER" id="PTHR33653:SF1">
    <property type="entry name" value="RIBONUCLEASE VAPC2"/>
    <property type="match status" value="1"/>
</dbReference>
<evidence type="ECO:0000256" key="4">
    <source>
        <dbReference type="ARBA" id="ARBA00022723"/>
    </source>
</evidence>
<dbReference type="InterPro" id="IPR050556">
    <property type="entry name" value="Type_II_TA_system_RNase"/>
</dbReference>
<dbReference type="Pfam" id="PF01850">
    <property type="entry name" value="PIN"/>
    <property type="match status" value="1"/>
</dbReference>
<dbReference type="GO" id="GO:0046872">
    <property type="term" value="F:metal ion binding"/>
    <property type="evidence" value="ECO:0007669"/>
    <property type="project" value="UniProtKB-KW"/>
</dbReference>
<sequence length="136" mass="14864">MDTDVWSCVVLTPRDRDPRVAGWRRLMLGKQVVISAQTEGEIRFGALSRGWGPAKIADLNANFGRTPTLPFTPETVLAFATLRDACKRSGHPLADKQHMGDAWVAATAIAHDLPLLAGDGIYKDAPNIRLLEESND</sequence>
<reference evidence="9" key="1">
    <citation type="submission" date="2020-03" db="EMBL/GenBank/DDBJ databases">
        <title>Draft sequencing of Calidifontibacter sp. DB0510.</title>
        <authorList>
            <person name="Kim D.-U."/>
        </authorList>
    </citation>
    <scope>NUCLEOTIDE SEQUENCE</scope>
    <source>
        <strain evidence="9">DB0510</strain>
    </source>
</reference>
<organism evidence="9 10">
    <name type="scientific">Metallococcus carri</name>
    <dbReference type="NCBI Taxonomy" id="1656884"/>
    <lineage>
        <taxon>Bacteria</taxon>
        <taxon>Bacillati</taxon>
        <taxon>Actinomycetota</taxon>
        <taxon>Actinomycetes</taxon>
        <taxon>Micrococcales</taxon>
        <taxon>Dermacoccaceae</taxon>
        <taxon>Metallococcus</taxon>
    </lineage>
</organism>
<evidence type="ECO:0000256" key="7">
    <source>
        <dbReference type="ARBA" id="ARBA00038093"/>
    </source>
</evidence>
<evidence type="ECO:0000313" key="10">
    <source>
        <dbReference type="Proteomes" id="UP000744769"/>
    </source>
</evidence>
<evidence type="ECO:0000256" key="3">
    <source>
        <dbReference type="ARBA" id="ARBA00022722"/>
    </source>
</evidence>
<dbReference type="Proteomes" id="UP000744769">
    <property type="component" value="Unassembled WGS sequence"/>
</dbReference>
<dbReference type="RefSeq" id="WP_166197472.1">
    <property type="nucleotide sequence ID" value="NZ_JAAOIV010000010.1"/>
</dbReference>
<dbReference type="InterPro" id="IPR002716">
    <property type="entry name" value="PIN_dom"/>
</dbReference>
<keyword evidence="5" id="KW-0378">Hydrolase</keyword>
<dbReference type="EMBL" id="JAAOIV010000010">
    <property type="protein sequence ID" value="NHN56813.1"/>
    <property type="molecule type" value="Genomic_DNA"/>
</dbReference>
<protein>
    <submittedName>
        <fullName evidence="9">Type II toxin-antitoxin system VapC family toxin</fullName>
    </submittedName>
</protein>
<comment type="cofactor">
    <cofactor evidence="1">
        <name>Mg(2+)</name>
        <dbReference type="ChEBI" id="CHEBI:18420"/>
    </cofactor>
</comment>
<keyword evidence="6" id="KW-0460">Magnesium</keyword>
<keyword evidence="4" id="KW-0479">Metal-binding</keyword>
<evidence type="ECO:0000259" key="8">
    <source>
        <dbReference type="Pfam" id="PF01850"/>
    </source>
</evidence>
<dbReference type="GO" id="GO:0016787">
    <property type="term" value="F:hydrolase activity"/>
    <property type="evidence" value="ECO:0007669"/>
    <property type="project" value="UniProtKB-KW"/>
</dbReference>
<comment type="caution">
    <text evidence="9">The sequence shown here is derived from an EMBL/GenBank/DDBJ whole genome shotgun (WGS) entry which is preliminary data.</text>
</comment>
<evidence type="ECO:0000313" key="9">
    <source>
        <dbReference type="EMBL" id="NHN56813.1"/>
    </source>
</evidence>
<dbReference type="PANTHER" id="PTHR33653">
    <property type="entry name" value="RIBONUCLEASE VAPC2"/>
    <property type="match status" value="1"/>
</dbReference>
<dbReference type="InterPro" id="IPR029060">
    <property type="entry name" value="PIN-like_dom_sf"/>
</dbReference>
<keyword evidence="2" id="KW-1277">Toxin-antitoxin system</keyword>
<evidence type="ECO:0000256" key="1">
    <source>
        <dbReference type="ARBA" id="ARBA00001946"/>
    </source>
</evidence>
<evidence type="ECO:0000256" key="5">
    <source>
        <dbReference type="ARBA" id="ARBA00022801"/>
    </source>
</evidence>
<accession>A0A967B1Y8</accession>
<proteinExistence type="inferred from homology"/>
<dbReference type="AlphaFoldDB" id="A0A967B1Y8"/>
<dbReference type="SUPFAM" id="SSF88723">
    <property type="entry name" value="PIN domain-like"/>
    <property type="match status" value="1"/>
</dbReference>
<dbReference type="Gene3D" id="3.40.50.1010">
    <property type="entry name" value="5'-nuclease"/>
    <property type="match status" value="1"/>
</dbReference>
<name>A0A967B1Y8_9MICO</name>
<dbReference type="GO" id="GO:0004518">
    <property type="term" value="F:nuclease activity"/>
    <property type="evidence" value="ECO:0007669"/>
    <property type="project" value="UniProtKB-KW"/>
</dbReference>
<keyword evidence="10" id="KW-1185">Reference proteome</keyword>
<feature type="domain" description="PIN" evidence="8">
    <location>
        <begin position="2"/>
        <end position="124"/>
    </location>
</feature>
<keyword evidence="3" id="KW-0540">Nuclease</keyword>
<evidence type="ECO:0000256" key="2">
    <source>
        <dbReference type="ARBA" id="ARBA00022649"/>
    </source>
</evidence>
<comment type="similarity">
    <text evidence="7">Belongs to the PINc/VapC protein family.</text>
</comment>
<evidence type="ECO:0000256" key="6">
    <source>
        <dbReference type="ARBA" id="ARBA00022842"/>
    </source>
</evidence>
<gene>
    <name evidence="9" type="ORF">G9U51_13620</name>
</gene>